<feature type="region of interest" description="Disordered" evidence="5">
    <location>
        <begin position="165"/>
        <end position="339"/>
    </location>
</feature>
<feature type="compositionally biased region" description="Low complexity" evidence="5">
    <location>
        <begin position="186"/>
        <end position="196"/>
    </location>
</feature>
<dbReference type="GO" id="GO:0003729">
    <property type="term" value="F:mRNA binding"/>
    <property type="evidence" value="ECO:0007669"/>
    <property type="project" value="TreeGrafter"/>
</dbReference>
<dbReference type="Gene3D" id="3.30.70.330">
    <property type="match status" value="1"/>
</dbReference>
<organism evidence="7">
    <name type="scientific">Ananas comosus var. bracteatus</name>
    <name type="common">red pineapple</name>
    <dbReference type="NCBI Taxonomy" id="296719"/>
    <lineage>
        <taxon>Eukaryota</taxon>
        <taxon>Viridiplantae</taxon>
        <taxon>Streptophyta</taxon>
        <taxon>Embryophyta</taxon>
        <taxon>Tracheophyta</taxon>
        <taxon>Spermatophyta</taxon>
        <taxon>Magnoliopsida</taxon>
        <taxon>Liliopsida</taxon>
        <taxon>Poales</taxon>
        <taxon>Bromeliaceae</taxon>
        <taxon>Bromelioideae</taxon>
        <taxon>Ananas</taxon>
    </lineage>
</organism>
<dbReference type="InterPro" id="IPR012677">
    <property type="entry name" value="Nucleotide-bd_a/b_plait_sf"/>
</dbReference>
<dbReference type="FunFam" id="3.30.70.330:FF:000255">
    <property type="entry name" value="Regulator of nonsense transcripts UPF3"/>
    <property type="match status" value="1"/>
</dbReference>
<gene>
    <name evidence="7" type="ORF">CB5_LOCUS22036</name>
</gene>
<dbReference type="InterPro" id="IPR039722">
    <property type="entry name" value="Upf3"/>
</dbReference>
<dbReference type="GO" id="GO:0045727">
    <property type="term" value="P:positive regulation of translation"/>
    <property type="evidence" value="ECO:0007669"/>
    <property type="project" value="TreeGrafter"/>
</dbReference>
<dbReference type="PANTHER" id="PTHR13112:SF0">
    <property type="entry name" value="FI21285P1"/>
    <property type="match status" value="1"/>
</dbReference>
<dbReference type="GO" id="GO:0005730">
    <property type="term" value="C:nucleolus"/>
    <property type="evidence" value="ECO:0007669"/>
    <property type="project" value="TreeGrafter"/>
</dbReference>
<feature type="region of interest" description="Disordered" evidence="5">
    <location>
        <begin position="453"/>
        <end position="516"/>
    </location>
</feature>
<feature type="region of interest" description="Disordered" evidence="5">
    <location>
        <begin position="353"/>
        <end position="409"/>
    </location>
</feature>
<evidence type="ECO:0000256" key="4">
    <source>
        <dbReference type="ARBA" id="ARBA00023242"/>
    </source>
</evidence>
<dbReference type="EMBL" id="LR862133">
    <property type="protein sequence ID" value="CAD1838825.1"/>
    <property type="molecule type" value="Genomic_DNA"/>
</dbReference>
<evidence type="ECO:0000256" key="3">
    <source>
        <dbReference type="ARBA" id="ARBA00023161"/>
    </source>
</evidence>
<accession>A0A6V7Q7J8</accession>
<evidence type="ECO:0000256" key="5">
    <source>
        <dbReference type="SAM" id="MobiDB-lite"/>
    </source>
</evidence>
<feature type="compositionally biased region" description="Basic and acidic residues" evidence="5">
    <location>
        <begin position="368"/>
        <end position="392"/>
    </location>
</feature>
<evidence type="ECO:0000259" key="6">
    <source>
        <dbReference type="Pfam" id="PF03467"/>
    </source>
</evidence>
<evidence type="ECO:0000313" key="7">
    <source>
        <dbReference type="EMBL" id="CAD1838825.1"/>
    </source>
</evidence>
<dbReference type="SUPFAM" id="SSF54928">
    <property type="entry name" value="RNA-binding domain, RBD"/>
    <property type="match status" value="1"/>
</dbReference>
<dbReference type="GO" id="GO:0005737">
    <property type="term" value="C:cytoplasm"/>
    <property type="evidence" value="ECO:0007669"/>
    <property type="project" value="TreeGrafter"/>
</dbReference>
<comment type="subcellular location">
    <subcellularLocation>
        <location evidence="1">Nucleus</location>
    </subcellularLocation>
</comment>
<reference evidence="7" key="1">
    <citation type="submission" date="2020-07" db="EMBL/GenBank/DDBJ databases">
        <authorList>
            <person name="Lin J."/>
        </authorList>
    </citation>
    <scope>NUCLEOTIDE SEQUENCE</scope>
</reference>
<dbReference type="AlphaFoldDB" id="A0A6V7Q7J8"/>
<feature type="compositionally biased region" description="Low complexity" evidence="5">
    <location>
        <begin position="275"/>
        <end position="291"/>
    </location>
</feature>
<feature type="compositionally biased region" description="Basic residues" evidence="5">
    <location>
        <begin position="464"/>
        <end position="473"/>
    </location>
</feature>
<keyword evidence="3" id="KW-0866">Nonsense-mediated mRNA decay</keyword>
<evidence type="ECO:0000256" key="1">
    <source>
        <dbReference type="ARBA" id="ARBA00004123"/>
    </source>
</evidence>
<evidence type="ECO:0000256" key="2">
    <source>
        <dbReference type="ARBA" id="ARBA00005991"/>
    </source>
</evidence>
<sequence>MKDPIERTKVVVRRLPPAISEAALVEQIDGRFAGRYNWLCFRPGNSSQKNQRHSRAYINFNRPEDVVEFAEIFDGHIFVNEKGAQYKAVIEYAPSQRVPKESSKKDGREGTIYKDPEYLEFLELLAKPENLPSAEIQLERKEAERAAAPKDSVIVTPLMEYVRQRRAAKCGPQRSANGRSGRRAGRASPSSASPSKRSSEKNSLSKPQYIWRDSKKGGSGKGKSAYVAISRKDELQSIDKSNAGTGNLEDETGTEIGKKRVILLKAKDKEGTPVSGGSSQQQTSGGSLESSAFNKSQRHGVAGGKITRSILSKDVQHNVPQTQAVNMNKDKRPPRPPNFRLILRDQITAISSGGDAKRYQDANSAVECDSHGSEISGEKLDKRTRGKDRGDRAVWAPLRRSDGSHPREDTPLLLSWKVIPAKDSDDIFMKACYEETRSNVSNSSKAAEVKILRGGRADLISKNGPHKHGRRGPPHAMKEIDSSLTYTDGKPSKRGSPGGHGLHERQVWVQKSGPGS</sequence>
<dbReference type="PANTHER" id="PTHR13112">
    <property type="entry name" value="UPF3 REGULATOR OF NONSENSE TRANSCRIPTS-LIKE PROTEIN"/>
    <property type="match status" value="1"/>
</dbReference>
<dbReference type="InterPro" id="IPR005120">
    <property type="entry name" value="UPF3_dom"/>
</dbReference>
<dbReference type="CDD" id="cd12455">
    <property type="entry name" value="RRM_like_Smg4_UPF3"/>
    <property type="match status" value="1"/>
</dbReference>
<keyword evidence="4" id="KW-0539">Nucleus</keyword>
<feature type="domain" description="UPF3" evidence="6">
    <location>
        <begin position="6"/>
        <end position="166"/>
    </location>
</feature>
<protein>
    <recommendedName>
        <fullName evidence="6">UPF3 domain-containing protein</fullName>
    </recommendedName>
</protein>
<dbReference type="InterPro" id="IPR035979">
    <property type="entry name" value="RBD_domain_sf"/>
</dbReference>
<dbReference type="GO" id="GO:0000184">
    <property type="term" value="P:nuclear-transcribed mRNA catabolic process, nonsense-mediated decay"/>
    <property type="evidence" value="ECO:0007669"/>
    <property type="project" value="UniProtKB-KW"/>
</dbReference>
<feature type="compositionally biased region" description="Basic and acidic residues" evidence="5">
    <location>
        <begin position="399"/>
        <end position="409"/>
    </location>
</feature>
<name>A0A6V7Q7J8_ANACO</name>
<dbReference type="Pfam" id="PF03467">
    <property type="entry name" value="Smg4_UPF3"/>
    <property type="match status" value="1"/>
</dbReference>
<comment type="similarity">
    <text evidence="2">Belongs to the RENT3 family.</text>
</comment>
<proteinExistence type="inferred from homology"/>